<dbReference type="Proteomes" id="UP001391051">
    <property type="component" value="Unassembled WGS sequence"/>
</dbReference>
<sequence length="195" mass="20431">MFNLIVIFFVGLAAALPGMQLATAPRADAPVSNMIWRGQIEAGGPEMSFNGTVQEVVAQIRQIKPDFPAGLNTSTPLPNKDDGHEVQCGVGGSGTADVTYINDGINYLHGIPGNCGVSAGNPGTCARISCSYNSGIWLCSENGQQVLWSCSALGDIAENDCFTCQGGSGGSGEWCRGREKWPANNFHVDVGEDSC</sequence>
<protein>
    <submittedName>
        <fullName evidence="2">Uncharacterized protein</fullName>
    </submittedName>
</protein>
<comment type="caution">
    <text evidence="2">The sequence shown here is derived from an EMBL/GenBank/DDBJ whole genome shotgun (WGS) entry which is preliminary data.</text>
</comment>
<name>A0ABR1QKQ8_9PEZI</name>
<evidence type="ECO:0000313" key="2">
    <source>
        <dbReference type="EMBL" id="KAK7957315.1"/>
    </source>
</evidence>
<proteinExistence type="predicted"/>
<keyword evidence="1" id="KW-0732">Signal</keyword>
<evidence type="ECO:0000313" key="3">
    <source>
        <dbReference type="Proteomes" id="UP001391051"/>
    </source>
</evidence>
<feature type="signal peptide" evidence="1">
    <location>
        <begin position="1"/>
        <end position="15"/>
    </location>
</feature>
<feature type="chain" id="PRO_5045988309" evidence="1">
    <location>
        <begin position="16"/>
        <end position="195"/>
    </location>
</feature>
<dbReference type="RefSeq" id="XP_066702621.1">
    <property type="nucleotide sequence ID" value="XM_066842759.1"/>
</dbReference>
<accession>A0ABR1QKQ8</accession>
<keyword evidence="3" id="KW-1185">Reference proteome</keyword>
<organism evidence="2 3">
    <name type="scientific">Apiospora aurea</name>
    <dbReference type="NCBI Taxonomy" id="335848"/>
    <lineage>
        <taxon>Eukaryota</taxon>
        <taxon>Fungi</taxon>
        <taxon>Dikarya</taxon>
        <taxon>Ascomycota</taxon>
        <taxon>Pezizomycotina</taxon>
        <taxon>Sordariomycetes</taxon>
        <taxon>Xylariomycetidae</taxon>
        <taxon>Amphisphaeriales</taxon>
        <taxon>Apiosporaceae</taxon>
        <taxon>Apiospora</taxon>
    </lineage>
</organism>
<dbReference type="GeneID" id="92075821"/>
<gene>
    <name evidence="2" type="ORF">PG986_006537</name>
</gene>
<dbReference type="EMBL" id="JAQQWE010000004">
    <property type="protein sequence ID" value="KAK7957315.1"/>
    <property type="molecule type" value="Genomic_DNA"/>
</dbReference>
<evidence type="ECO:0000256" key="1">
    <source>
        <dbReference type="SAM" id="SignalP"/>
    </source>
</evidence>
<reference evidence="2 3" key="1">
    <citation type="submission" date="2023-01" db="EMBL/GenBank/DDBJ databases">
        <title>Analysis of 21 Apiospora genomes using comparative genomics revels a genus with tremendous synthesis potential of carbohydrate active enzymes and secondary metabolites.</title>
        <authorList>
            <person name="Sorensen T."/>
        </authorList>
    </citation>
    <scope>NUCLEOTIDE SEQUENCE [LARGE SCALE GENOMIC DNA]</scope>
    <source>
        <strain evidence="2 3">CBS 24483</strain>
    </source>
</reference>